<dbReference type="Pfam" id="PF00515">
    <property type="entry name" value="TPR_1"/>
    <property type="match status" value="1"/>
</dbReference>
<organism evidence="3 4">
    <name type="scientific">Paramecium pentaurelia</name>
    <dbReference type="NCBI Taxonomy" id="43138"/>
    <lineage>
        <taxon>Eukaryota</taxon>
        <taxon>Sar</taxon>
        <taxon>Alveolata</taxon>
        <taxon>Ciliophora</taxon>
        <taxon>Intramacronucleata</taxon>
        <taxon>Oligohymenophorea</taxon>
        <taxon>Peniculida</taxon>
        <taxon>Parameciidae</taxon>
        <taxon>Paramecium</taxon>
    </lineage>
</organism>
<comment type="caution">
    <text evidence="3">The sequence shown here is derived from an EMBL/GenBank/DDBJ whole genome shotgun (WGS) entry which is preliminary data.</text>
</comment>
<feature type="repeat" description="TPR" evidence="2">
    <location>
        <begin position="30"/>
        <end position="63"/>
    </location>
</feature>
<dbReference type="GO" id="GO:0016567">
    <property type="term" value="P:protein ubiquitination"/>
    <property type="evidence" value="ECO:0007669"/>
    <property type="project" value="TreeGrafter"/>
</dbReference>
<feature type="repeat" description="TPR" evidence="2">
    <location>
        <begin position="64"/>
        <end position="97"/>
    </location>
</feature>
<proteinExistence type="predicted"/>
<reference evidence="3" key="1">
    <citation type="submission" date="2021-01" db="EMBL/GenBank/DDBJ databases">
        <authorList>
            <consortium name="Genoscope - CEA"/>
            <person name="William W."/>
        </authorList>
    </citation>
    <scope>NUCLEOTIDE SEQUENCE</scope>
</reference>
<protein>
    <recommendedName>
        <fullName evidence="5">Tetratricopeptide repeat protein</fullName>
    </recommendedName>
</protein>
<dbReference type="AlphaFoldDB" id="A0A8S1RV74"/>
<name>A0A8S1RV74_9CILI</name>
<dbReference type="EMBL" id="CAJJDO010000001">
    <property type="protein sequence ID" value="CAD8131886.1"/>
    <property type="molecule type" value="Genomic_DNA"/>
</dbReference>
<sequence>MLTSKSNSSIYFFVDGLINPKEYISEKESAKQFYKQSQILLQLSRLEEAMQYVNQAINIDPQYEDAYYLRGDIYRLQKDLDQALKNYEECVKLKTQSHFVYYNIGLILNEMNKKEDAVRNFDISLQYQIKYETLINKGILCLELCRYEDCIQIYDLAISLQPDCHIAYYSKGFTLFKLSKYEESIENYNKALKLNPLLINGFNNKAVSLSKINKINEAIENLNQGLKLSKNDPVIIFNLIKLYRLTNNHEKYNQIREIIKNVQPQWQELQIIEEIENSLQEAKTELQFILSSNENLFDQKFKEFKTRLDMEYRNLWNYDLEFEKTSSLFSYQDKQKIEKIVQESLNTDESIIKHKLLQLENRIYFQSLYWRLSNYIKIAQKMYSFSGNKKLQECINDVNKSQKPLLPVELDRMFFENKRQKYQKFQMQNTFSSQILNNTASDAHLRLIRDKLRKTSKKIQITKSFSISKSLDSKKSIISSKNKKSISQFNEELSNSTQIFIEYIPIKITENVINEINLSLGITSFSDQKIGQILKVFANKTKNDQQLEVEIQIAALQMSSALSEIRSLNENVEKIFQSEQMCNANLSYISGQKWMIGIDDTIQVLRYFQEQYKTLIDPQSSQLHFQIMASQNYSAKSKTLSTNKKNNQVERTQESCACQVF</sequence>
<keyword evidence="1 2" id="KW-0802">TPR repeat</keyword>
<evidence type="ECO:0000313" key="4">
    <source>
        <dbReference type="Proteomes" id="UP000689195"/>
    </source>
</evidence>
<dbReference type="PANTHER" id="PTHR12558">
    <property type="entry name" value="CELL DIVISION CYCLE 16,23,27"/>
    <property type="match status" value="1"/>
</dbReference>
<dbReference type="PANTHER" id="PTHR12558:SF45">
    <property type="entry name" value="CHROMOSOME UNDETERMINED SCAFFOLD_12, WHOLE GENOME SHOTGUN SEQUENCE"/>
    <property type="match status" value="1"/>
</dbReference>
<dbReference type="GO" id="GO:0031145">
    <property type="term" value="P:anaphase-promoting complex-dependent catabolic process"/>
    <property type="evidence" value="ECO:0007669"/>
    <property type="project" value="TreeGrafter"/>
</dbReference>
<gene>
    <name evidence="3" type="ORF">PPENT_87.1.T0010335</name>
</gene>
<keyword evidence="4" id="KW-1185">Reference proteome</keyword>
<dbReference type="GO" id="GO:0005680">
    <property type="term" value="C:anaphase-promoting complex"/>
    <property type="evidence" value="ECO:0007669"/>
    <property type="project" value="TreeGrafter"/>
</dbReference>
<evidence type="ECO:0000313" key="3">
    <source>
        <dbReference type="EMBL" id="CAD8131886.1"/>
    </source>
</evidence>
<dbReference type="PROSITE" id="PS50293">
    <property type="entry name" value="TPR_REGION"/>
    <property type="match status" value="1"/>
</dbReference>
<accession>A0A8S1RV74</accession>
<dbReference type="Proteomes" id="UP000689195">
    <property type="component" value="Unassembled WGS sequence"/>
</dbReference>
<dbReference type="GO" id="GO:0051301">
    <property type="term" value="P:cell division"/>
    <property type="evidence" value="ECO:0007669"/>
    <property type="project" value="TreeGrafter"/>
</dbReference>
<dbReference type="PROSITE" id="PS50005">
    <property type="entry name" value="TPR"/>
    <property type="match status" value="3"/>
</dbReference>
<dbReference type="InterPro" id="IPR019734">
    <property type="entry name" value="TPR_rpt"/>
</dbReference>
<evidence type="ECO:0008006" key="5">
    <source>
        <dbReference type="Google" id="ProtNLM"/>
    </source>
</evidence>
<dbReference type="SMART" id="SM00028">
    <property type="entry name" value="TPR"/>
    <property type="match status" value="6"/>
</dbReference>
<dbReference type="GO" id="GO:0045842">
    <property type="term" value="P:positive regulation of mitotic metaphase/anaphase transition"/>
    <property type="evidence" value="ECO:0007669"/>
    <property type="project" value="TreeGrafter"/>
</dbReference>
<evidence type="ECO:0000256" key="1">
    <source>
        <dbReference type="ARBA" id="ARBA00022803"/>
    </source>
</evidence>
<evidence type="ECO:0000256" key="2">
    <source>
        <dbReference type="PROSITE-ProRule" id="PRU00339"/>
    </source>
</evidence>
<dbReference type="OrthoDB" id="19588at2759"/>
<feature type="repeat" description="TPR" evidence="2">
    <location>
        <begin position="165"/>
        <end position="198"/>
    </location>
</feature>
<dbReference type="Pfam" id="PF13181">
    <property type="entry name" value="TPR_8"/>
    <property type="match status" value="2"/>
</dbReference>